<evidence type="ECO:0000256" key="10">
    <source>
        <dbReference type="RuleBase" id="RU004175"/>
    </source>
</evidence>
<dbReference type="SUPFAM" id="SSF53720">
    <property type="entry name" value="ALDH-like"/>
    <property type="match status" value="1"/>
</dbReference>
<dbReference type="EMBL" id="CP000816">
    <property type="protein sequence ID" value="ABU81567.1"/>
    <property type="molecule type" value="Genomic_DNA"/>
</dbReference>
<evidence type="ECO:0000256" key="1">
    <source>
        <dbReference type="ARBA" id="ARBA00010178"/>
    </source>
</evidence>
<dbReference type="GO" id="GO:0046872">
    <property type="term" value="F:metal ion binding"/>
    <property type="evidence" value="ECO:0007669"/>
    <property type="project" value="UniProtKB-KW"/>
</dbReference>
<comment type="catalytic activity">
    <reaction evidence="6">
        <text>L-histidinol + 2 NAD(+) + H2O = L-histidine + 2 NADH + 3 H(+)</text>
        <dbReference type="Rhea" id="RHEA:20641"/>
        <dbReference type="ChEBI" id="CHEBI:15377"/>
        <dbReference type="ChEBI" id="CHEBI:15378"/>
        <dbReference type="ChEBI" id="CHEBI:57540"/>
        <dbReference type="ChEBI" id="CHEBI:57595"/>
        <dbReference type="ChEBI" id="CHEBI:57699"/>
        <dbReference type="ChEBI" id="CHEBI:57945"/>
        <dbReference type="EC" id="1.1.1.23"/>
    </reaction>
</comment>
<evidence type="ECO:0000256" key="2">
    <source>
        <dbReference type="ARBA" id="ARBA00016531"/>
    </source>
</evidence>
<evidence type="ECO:0000256" key="6">
    <source>
        <dbReference type="PIRNR" id="PIRNR000099"/>
    </source>
</evidence>
<dbReference type="KEGG" id="iho:Igni_0384"/>
<dbReference type="InterPro" id="IPR001692">
    <property type="entry name" value="Histidinol_DH_CS"/>
</dbReference>
<dbReference type="PRINTS" id="PR00083">
    <property type="entry name" value="HOLDHDRGNASE"/>
</dbReference>
<feature type="binding site" evidence="9">
    <location>
        <position position="392"/>
    </location>
    <ligand>
        <name>Zn(2+)</name>
        <dbReference type="ChEBI" id="CHEBI:29105"/>
    </ligand>
</feature>
<feature type="active site" description="Proton acceptor" evidence="7">
    <location>
        <position position="308"/>
    </location>
</feature>
<feature type="binding site" evidence="8">
    <location>
        <position position="334"/>
    </location>
    <ligand>
        <name>substrate</name>
    </ligand>
</feature>
<feature type="binding site" evidence="8">
    <location>
        <position position="254"/>
    </location>
    <ligand>
        <name>substrate</name>
    </ligand>
</feature>
<feature type="binding site" evidence="8">
    <location>
        <position position="229"/>
    </location>
    <ligand>
        <name>substrate</name>
    </ligand>
</feature>
<dbReference type="PANTHER" id="PTHR21256:SF2">
    <property type="entry name" value="HISTIDINE BIOSYNTHESIS TRIFUNCTIONAL PROTEIN"/>
    <property type="match status" value="1"/>
</dbReference>
<dbReference type="GO" id="GO:0004399">
    <property type="term" value="F:histidinol dehydrogenase activity"/>
    <property type="evidence" value="ECO:0007669"/>
    <property type="project" value="UniProtKB-UniRule"/>
</dbReference>
<dbReference type="InterPro" id="IPR016161">
    <property type="entry name" value="Ald_DH/histidinol_DH"/>
</dbReference>
<keyword evidence="12" id="KW-1185">Reference proteome</keyword>
<dbReference type="NCBIfam" id="TIGR00069">
    <property type="entry name" value="hisD"/>
    <property type="match status" value="1"/>
</dbReference>
<feature type="binding site" evidence="9">
    <location>
        <position position="254"/>
    </location>
    <ligand>
        <name>Zn(2+)</name>
        <dbReference type="ChEBI" id="CHEBI:29105"/>
    </ligand>
</feature>
<dbReference type="PANTHER" id="PTHR21256">
    <property type="entry name" value="HISTIDINOL DEHYDROGENASE HDH"/>
    <property type="match status" value="1"/>
</dbReference>
<evidence type="ECO:0000313" key="12">
    <source>
        <dbReference type="Proteomes" id="UP000000262"/>
    </source>
</evidence>
<dbReference type="Gene3D" id="1.20.5.1300">
    <property type="match status" value="1"/>
</dbReference>
<keyword evidence="6" id="KW-0368">Histidine biosynthesis</keyword>
<feature type="binding site" evidence="8">
    <location>
        <position position="387"/>
    </location>
    <ligand>
        <name>substrate</name>
    </ligand>
</feature>
<dbReference type="GO" id="GO:0005737">
    <property type="term" value="C:cytoplasm"/>
    <property type="evidence" value="ECO:0007669"/>
    <property type="project" value="TreeGrafter"/>
</dbReference>
<evidence type="ECO:0000256" key="8">
    <source>
        <dbReference type="PIRSR" id="PIRSR000099-3"/>
    </source>
</evidence>
<dbReference type="PhylomeDB" id="A8A9G5"/>
<keyword evidence="4 9" id="KW-0862">Zinc</keyword>
<dbReference type="EC" id="1.1.1.23" evidence="6"/>
<comment type="similarity">
    <text evidence="1 6 10">Belongs to the histidinol dehydrogenase family.</text>
</comment>
<keyword evidence="6" id="KW-0520">NAD</keyword>
<dbReference type="HOGENOM" id="CLU_006732_3_3_2"/>
<dbReference type="InterPro" id="IPR022695">
    <property type="entry name" value="Histidinol_DH_monofunct"/>
</dbReference>
<feature type="binding site" evidence="8">
    <location>
        <position position="392"/>
    </location>
    <ligand>
        <name>substrate</name>
    </ligand>
</feature>
<accession>A8A9G5</accession>
<evidence type="ECO:0000313" key="11">
    <source>
        <dbReference type="EMBL" id="ABU81567.1"/>
    </source>
</evidence>
<organism evidence="11 12">
    <name type="scientific">Ignicoccus hospitalis (strain KIN4/I / DSM 18386 / JCM 14125)</name>
    <dbReference type="NCBI Taxonomy" id="453591"/>
    <lineage>
        <taxon>Archaea</taxon>
        <taxon>Thermoproteota</taxon>
        <taxon>Thermoprotei</taxon>
        <taxon>Desulfurococcales</taxon>
        <taxon>Desulfurococcaceae</taxon>
        <taxon>Ignicoccus</taxon>
    </lineage>
</organism>
<proteinExistence type="inferred from homology"/>
<feature type="binding site" evidence="9">
    <location>
        <position position="334"/>
    </location>
    <ligand>
        <name>Zn(2+)</name>
        <dbReference type="ChEBI" id="CHEBI:29105"/>
    </ligand>
</feature>
<feature type="active site" description="Proton acceptor" evidence="7">
    <location>
        <position position="307"/>
    </location>
</feature>
<dbReference type="GO" id="GO:0000105">
    <property type="term" value="P:L-histidine biosynthetic process"/>
    <property type="evidence" value="ECO:0007669"/>
    <property type="project" value="UniProtKB-UniRule"/>
</dbReference>
<protein>
    <recommendedName>
        <fullName evidence="2 6">Histidinol dehydrogenase</fullName>
        <shortName evidence="6">HDH</shortName>
        <ecNumber evidence="6">1.1.1.23</ecNumber>
    </recommendedName>
</protein>
<keyword evidence="5 6" id="KW-0560">Oxidoreductase</keyword>
<sequence length="404" mass="43098">MKGPARASGRGSLLKFVPPEEVKNVRGSLDLWEYVEKVMPVVKEVKARGLEAVKKYNKAFDNYEGCVSLSQEDFASYSKESLVSLFEEVLEQLSAFHKQTAPKDSAFSSKGVRAVTLWRPVERLGAYVPGGLYPYPSTALMTAGVAKALGVKEVTVATPPKFATSEVMASAFLASKVDSVLAAGGAHGVSALAYVAGAHKVVGPGGPYVQAAKLLVSVDVPIDMIAGPTELAVIADSSADPEEVAYDMLAQAEHGPTSFALLVSTDEGLVLEVEKRVKGEEVEGGLYATVVRDLEEAKRLVSELAPEHVSVYAETYEPPVAGAASFKAPSPFLDYSAGPNHVLPTSGWAKARGPLGPVDFMRWTTLVEVFPEAADLLKLAAELARLEGMKYHAKAIEYKLSKIL</sequence>
<dbReference type="Gene3D" id="3.40.50.1980">
    <property type="entry name" value="Nitrogenase molybdenum iron protein domain"/>
    <property type="match status" value="2"/>
</dbReference>
<dbReference type="GO" id="GO:0051287">
    <property type="term" value="F:NAD binding"/>
    <property type="evidence" value="ECO:0007669"/>
    <property type="project" value="InterPro"/>
</dbReference>
<dbReference type="CDD" id="cd06572">
    <property type="entry name" value="Histidinol_dh"/>
    <property type="match status" value="1"/>
</dbReference>
<dbReference type="UniPathway" id="UPA00031">
    <property type="reaction ID" value="UER00014"/>
</dbReference>
<name>A8A9G5_IGNH4</name>
<keyword evidence="3 9" id="KW-0479">Metal-binding</keyword>
<evidence type="ECO:0000256" key="5">
    <source>
        <dbReference type="ARBA" id="ARBA00023002"/>
    </source>
</evidence>
<comment type="pathway">
    <text evidence="6">Amino-acid biosynthesis; L-histidine biosynthesis; L-histidine from 5-phospho-alpha-D-ribose 1-diphosphate: step 9/9.</text>
</comment>
<feature type="binding site" evidence="9">
    <location>
        <position position="251"/>
    </location>
    <ligand>
        <name>Zn(2+)</name>
        <dbReference type="ChEBI" id="CHEBI:29105"/>
    </ligand>
</feature>
<dbReference type="AlphaFoldDB" id="A8A9G5"/>
<dbReference type="Proteomes" id="UP000000262">
    <property type="component" value="Chromosome"/>
</dbReference>
<reference evidence="11 12" key="1">
    <citation type="journal article" date="2008" name="Genome Biol.">
        <title>A genomic analysis of the archaeal system Ignicoccus hospitalis-Nanoarchaeum equitans.</title>
        <authorList>
            <person name="Podar M."/>
            <person name="Anderson I."/>
            <person name="Makarova K.S."/>
            <person name="Elkins J.G."/>
            <person name="Ivanova N."/>
            <person name="Wall M.A."/>
            <person name="Lykidis A."/>
            <person name="Mavromatis K."/>
            <person name="Sun H."/>
            <person name="Hudson M.E."/>
            <person name="Chen W."/>
            <person name="Deciu C."/>
            <person name="Hutchison D."/>
            <person name="Eads J.R."/>
            <person name="Anderson A."/>
            <person name="Fernandes F."/>
            <person name="Szeto E."/>
            <person name="Lapidus A."/>
            <person name="Kyrpides N.C."/>
            <person name="Saier M.H.Jr."/>
            <person name="Richardson P.M."/>
            <person name="Rachel R."/>
            <person name="Huber H."/>
            <person name="Eisen J.A."/>
            <person name="Koonin E.V."/>
            <person name="Keller M."/>
            <person name="Stetter K.O."/>
        </authorList>
    </citation>
    <scope>NUCLEOTIDE SEQUENCE [LARGE SCALE GENOMIC DNA]</scope>
    <source>
        <strain evidence="12">KIN4/I / DSM 18386 / JCM 14125</strain>
    </source>
</reference>
<evidence type="ECO:0000256" key="7">
    <source>
        <dbReference type="PIRSR" id="PIRSR000099-1"/>
    </source>
</evidence>
<evidence type="ECO:0000256" key="9">
    <source>
        <dbReference type="PIRSR" id="PIRSR000099-4"/>
    </source>
</evidence>
<gene>
    <name evidence="11" type="ordered locus">Igni_0384</name>
</gene>
<feature type="binding site" evidence="8">
    <location>
        <position position="308"/>
    </location>
    <ligand>
        <name>substrate</name>
    </ligand>
</feature>
<dbReference type="PROSITE" id="PS00611">
    <property type="entry name" value="HISOL_DEHYDROGENASE"/>
    <property type="match status" value="1"/>
</dbReference>
<dbReference type="STRING" id="453591.Igni_0384"/>
<evidence type="ECO:0000256" key="4">
    <source>
        <dbReference type="ARBA" id="ARBA00022833"/>
    </source>
</evidence>
<dbReference type="PIRSF" id="PIRSF000099">
    <property type="entry name" value="Histidinol_dh"/>
    <property type="match status" value="1"/>
</dbReference>
<feature type="binding site" evidence="8">
    <location>
        <position position="251"/>
    </location>
    <ligand>
        <name>substrate</name>
    </ligand>
</feature>
<dbReference type="eggNOG" id="arCOG04352">
    <property type="taxonomic scope" value="Archaea"/>
</dbReference>
<dbReference type="Pfam" id="PF00815">
    <property type="entry name" value="Histidinol_dh"/>
    <property type="match status" value="1"/>
</dbReference>
<dbReference type="InterPro" id="IPR012131">
    <property type="entry name" value="Hstdl_DH"/>
</dbReference>
<evidence type="ECO:0000256" key="3">
    <source>
        <dbReference type="ARBA" id="ARBA00022723"/>
    </source>
</evidence>
<comment type="function">
    <text evidence="6">Catalyzes the sequential NAD-dependent oxidations of L-histidinol to L-histidinaldehyde and then to L-histidine.</text>
</comment>
<comment type="cofactor">
    <cofactor evidence="9">
        <name>Zn(2+)</name>
        <dbReference type="ChEBI" id="CHEBI:29105"/>
    </cofactor>
    <text evidence="9">Binds 1 zinc ion per subunit.</text>
</comment>
<keyword evidence="6" id="KW-0028">Amino-acid biosynthesis</keyword>